<dbReference type="Proteomes" id="UP000265520">
    <property type="component" value="Unassembled WGS sequence"/>
</dbReference>
<comment type="caution">
    <text evidence="1">The sequence shown here is derived from an EMBL/GenBank/DDBJ whole genome shotgun (WGS) entry which is preliminary data.</text>
</comment>
<name>A0A392U7U3_9FABA</name>
<dbReference type="AlphaFoldDB" id="A0A392U7U3"/>
<keyword evidence="2" id="KW-1185">Reference proteome</keyword>
<evidence type="ECO:0000313" key="2">
    <source>
        <dbReference type="Proteomes" id="UP000265520"/>
    </source>
</evidence>
<feature type="non-terminal residue" evidence="1">
    <location>
        <position position="1"/>
    </location>
</feature>
<feature type="non-terminal residue" evidence="1">
    <location>
        <position position="81"/>
    </location>
</feature>
<organism evidence="1 2">
    <name type="scientific">Trifolium medium</name>
    <dbReference type="NCBI Taxonomy" id="97028"/>
    <lineage>
        <taxon>Eukaryota</taxon>
        <taxon>Viridiplantae</taxon>
        <taxon>Streptophyta</taxon>
        <taxon>Embryophyta</taxon>
        <taxon>Tracheophyta</taxon>
        <taxon>Spermatophyta</taxon>
        <taxon>Magnoliopsida</taxon>
        <taxon>eudicotyledons</taxon>
        <taxon>Gunneridae</taxon>
        <taxon>Pentapetalae</taxon>
        <taxon>rosids</taxon>
        <taxon>fabids</taxon>
        <taxon>Fabales</taxon>
        <taxon>Fabaceae</taxon>
        <taxon>Papilionoideae</taxon>
        <taxon>50 kb inversion clade</taxon>
        <taxon>NPAAA clade</taxon>
        <taxon>Hologalegina</taxon>
        <taxon>IRL clade</taxon>
        <taxon>Trifolieae</taxon>
        <taxon>Trifolium</taxon>
    </lineage>
</organism>
<dbReference type="EMBL" id="LXQA010759011">
    <property type="protein sequence ID" value="MCI69569.1"/>
    <property type="molecule type" value="Genomic_DNA"/>
</dbReference>
<accession>A0A392U7U3</accession>
<reference evidence="1 2" key="1">
    <citation type="journal article" date="2018" name="Front. Plant Sci.">
        <title>Red Clover (Trifolium pratense) and Zigzag Clover (T. medium) - A Picture of Genomic Similarities and Differences.</title>
        <authorList>
            <person name="Dluhosova J."/>
            <person name="Istvanek J."/>
            <person name="Nedelnik J."/>
            <person name="Repkova J."/>
        </authorList>
    </citation>
    <scope>NUCLEOTIDE SEQUENCE [LARGE SCALE GENOMIC DNA]</scope>
    <source>
        <strain evidence="2">cv. 10/8</strain>
        <tissue evidence="1">Leaf</tissue>
    </source>
</reference>
<proteinExistence type="predicted"/>
<sequence length="81" mass="9363">KFADKAKPQMKVDMDPLPTAEATYVEVYDCNMVDVVDPVPVKAVPEEEYKKKVQEIYPYAKEELVDFLNRCKLNNSEVMMC</sequence>
<evidence type="ECO:0000313" key="1">
    <source>
        <dbReference type="EMBL" id="MCI69569.1"/>
    </source>
</evidence>
<protein>
    <submittedName>
        <fullName evidence="1">Uncharacterized protein</fullName>
    </submittedName>
</protein>